<evidence type="ECO:0000256" key="7">
    <source>
        <dbReference type="ARBA" id="ARBA00023242"/>
    </source>
</evidence>
<accession>A0ABD6EJN8</accession>
<evidence type="ECO:0000256" key="2">
    <source>
        <dbReference type="ARBA" id="ARBA00022737"/>
    </source>
</evidence>
<keyword evidence="7" id="KW-0539">Nucleus</keyword>
<sequence length="902" mass="100441">MGTNEEVFLKIKGDIEAIKLLLRCGICYSTLKNPVVTACHHTFCKECFDECLRRISPRVCPLCRQVLNRRSCGESSLLSASVQFYLKLAKNFKKDCSALHVPKKLEFLESQAPITQRSPFQPKNVGIIRKAVRTLPTIREEDSHFATPSIPCGYERRDTKLVINLKSRAVRISNKSRKRKISALKDEEISYPSVSLIDKGKKETQKEMIESASSSRLDAPNTSPAHQDSAGIRKNSEEVVGSLEKRVRLHARRRKHSNFNLTALSEIGNFDRHPHDTAPNRFNQLVSAAENPVTSVQISPICNSVEPSVVPASFTQAMLEDLESALADFDGKEPVLRYSNESSKNSSQMTQSSVLQLNTGDSDKRKSVSLSHVTEEASHGCGGVHEDFRSSVDGSFLTSEGVRPNVNSGVEKIHKSSIANEWHEEVCSTVTALSGLHSKVPASINKHLPPSSLQSLDRKVRCTSSQTDFICRCCELGLYPPVTVTDVSLKKAVNDNETVFTVPEVVHTSAKNTSQNSDYVPQSHIIHECTKFNAELGSREGSVSTAIQCGIGIDFDYIKMFLLSNSDEEKSIKSRAAALLQALPWIPSFLGMTGEDVLNCFMQQEESCIGPEGSYKKKSAEGPSDGDAPSEVSVVAESIGEADETAQPDDEPTEPMCLSHEIALQELHADDGCVNSANRADRSEDKIYLMVSGKSGPFHEELLKRFFDAFPQVKHCVSLSREATHLAIFNSEGRLTRKRSVKYAFAIANRCRIVCREWIEHCLRDNRILEIDDYEIEGDIDVDPCARAAFRSRTDTSNLFSDYAFFVPQTFFEKSTVPYDFIIELIRLCGGRIVSKPWNLVLHKKGCIIFGLESDDIDAARRFESREGYHVLVGNWILDSVCQYSVLDGEKCDVYRVVNRSP</sequence>
<dbReference type="EMBL" id="JBGFUD010002123">
    <property type="protein sequence ID" value="MFH4977188.1"/>
    <property type="molecule type" value="Genomic_DNA"/>
</dbReference>
<keyword evidence="4 8" id="KW-0479">Metal-binding</keyword>
<dbReference type="InterPro" id="IPR001357">
    <property type="entry name" value="BRCT_dom"/>
</dbReference>
<dbReference type="Gene3D" id="3.40.50.10190">
    <property type="entry name" value="BRCT domain"/>
    <property type="match status" value="2"/>
</dbReference>
<keyword evidence="5" id="KW-0862">Zinc</keyword>
<dbReference type="PROSITE" id="PS50089">
    <property type="entry name" value="ZF_RING_2"/>
    <property type="match status" value="1"/>
</dbReference>
<comment type="subcellular location">
    <subcellularLocation>
        <location evidence="1">Nucleus</location>
    </subcellularLocation>
</comment>
<evidence type="ECO:0000256" key="3">
    <source>
        <dbReference type="ARBA" id="ARBA00022763"/>
    </source>
</evidence>
<keyword evidence="6" id="KW-0234">DNA repair</keyword>
<evidence type="ECO:0000256" key="9">
    <source>
        <dbReference type="SAM" id="MobiDB-lite"/>
    </source>
</evidence>
<dbReference type="InterPro" id="IPR036420">
    <property type="entry name" value="BRCT_dom_sf"/>
</dbReference>
<evidence type="ECO:0000256" key="6">
    <source>
        <dbReference type="ARBA" id="ARBA00023204"/>
    </source>
</evidence>
<feature type="region of interest" description="Disordered" evidence="9">
    <location>
        <begin position="337"/>
        <end position="381"/>
    </location>
</feature>
<dbReference type="PANTHER" id="PTHR13763:SF0">
    <property type="entry name" value="BREAST CANCER TYPE 1 SUSCEPTIBILITY PROTEIN"/>
    <property type="match status" value="1"/>
</dbReference>
<keyword evidence="2" id="KW-0677">Repeat</keyword>
<feature type="domain" description="BRCT" evidence="11">
    <location>
        <begin position="795"/>
        <end position="894"/>
    </location>
</feature>
<feature type="compositionally biased region" description="Low complexity" evidence="9">
    <location>
        <begin position="342"/>
        <end position="353"/>
    </location>
</feature>
<feature type="compositionally biased region" description="Polar residues" evidence="9">
    <location>
        <begin position="211"/>
        <end position="226"/>
    </location>
</feature>
<dbReference type="InterPro" id="IPR031099">
    <property type="entry name" value="BRCA1-associated"/>
</dbReference>
<protein>
    <recommendedName>
        <fullName evidence="14">RING-type E3 ubiquitin transferase BRCA1</fullName>
    </recommendedName>
</protein>
<dbReference type="GO" id="GO:0005634">
    <property type="term" value="C:nucleus"/>
    <property type="evidence" value="ECO:0007669"/>
    <property type="project" value="UniProtKB-SubCell"/>
</dbReference>
<evidence type="ECO:0000256" key="4">
    <source>
        <dbReference type="ARBA" id="ARBA00022771"/>
    </source>
</evidence>
<dbReference type="SUPFAM" id="SSF52113">
    <property type="entry name" value="BRCT domain"/>
    <property type="match status" value="2"/>
</dbReference>
<evidence type="ECO:0000256" key="1">
    <source>
        <dbReference type="ARBA" id="ARBA00004123"/>
    </source>
</evidence>
<evidence type="ECO:0000256" key="8">
    <source>
        <dbReference type="PROSITE-ProRule" id="PRU00175"/>
    </source>
</evidence>
<dbReference type="GO" id="GO:0008270">
    <property type="term" value="F:zinc ion binding"/>
    <property type="evidence" value="ECO:0007669"/>
    <property type="project" value="UniProtKB-KW"/>
</dbReference>
<dbReference type="AlphaFoldDB" id="A0ABD6EJN8"/>
<evidence type="ECO:0000313" key="12">
    <source>
        <dbReference type="EMBL" id="MFH4977188.1"/>
    </source>
</evidence>
<feature type="domain" description="RING-type" evidence="10">
    <location>
        <begin position="24"/>
        <end position="64"/>
    </location>
</feature>
<feature type="region of interest" description="Disordered" evidence="9">
    <location>
        <begin position="200"/>
        <end position="237"/>
    </location>
</feature>
<feature type="domain" description="BRCT" evidence="11">
    <location>
        <begin position="718"/>
        <end position="776"/>
    </location>
</feature>
<keyword evidence="4 8" id="KW-0863">Zinc-finger</keyword>
<dbReference type="InterPro" id="IPR013083">
    <property type="entry name" value="Znf_RING/FYVE/PHD"/>
</dbReference>
<proteinExistence type="predicted"/>
<dbReference type="GO" id="GO:0006281">
    <property type="term" value="P:DNA repair"/>
    <property type="evidence" value="ECO:0007669"/>
    <property type="project" value="UniProtKB-KW"/>
</dbReference>
<comment type="caution">
    <text evidence="12">The sequence shown here is derived from an EMBL/GenBank/DDBJ whole genome shotgun (WGS) entry which is preliminary data.</text>
</comment>
<dbReference type="InterPro" id="IPR001841">
    <property type="entry name" value="Znf_RING"/>
</dbReference>
<dbReference type="Gene3D" id="3.30.40.10">
    <property type="entry name" value="Zinc/RING finger domain, C3HC4 (zinc finger)"/>
    <property type="match status" value="1"/>
</dbReference>
<name>A0ABD6EJN8_9BILA</name>
<dbReference type="PROSITE" id="PS50172">
    <property type="entry name" value="BRCT"/>
    <property type="match status" value="2"/>
</dbReference>
<organism evidence="12 13">
    <name type="scientific">Gnathostoma spinigerum</name>
    <dbReference type="NCBI Taxonomy" id="75299"/>
    <lineage>
        <taxon>Eukaryota</taxon>
        <taxon>Metazoa</taxon>
        <taxon>Ecdysozoa</taxon>
        <taxon>Nematoda</taxon>
        <taxon>Chromadorea</taxon>
        <taxon>Rhabditida</taxon>
        <taxon>Spirurina</taxon>
        <taxon>Gnathostomatomorpha</taxon>
        <taxon>Gnathostomatoidea</taxon>
        <taxon>Gnathostomatidae</taxon>
        <taxon>Gnathostoma</taxon>
    </lineage>
</organism>
<evidence type="ECO:0000259" key="10">
    <source>
        <dbReference type="PROSITE" id="PS50089"/>
    </source>
</evidence>
<dbReference type="Proteomes" id="UP001608902">
    <property type="component" value="Unassembled WGS sequence"/>
</dbReference>
<evidence type="ECO:0000259" key="11">
    <source>
        <dbReference type="PROSITE" id="PS50172"/>
    </source>
</evidence>
<evidence type="ECO:0000256" key="5">
    <source>
        <dbReference type="ARBA" id="ARBA00022833"/>
    </source>
</evidence>
<dbReference type="SMART" id="SM00184">
    <property type="entry name" value="RING"/>
    <property type="match status" value="1"/>
</dbReference>
<dbReference type="Pfam" id="PF13923">
    <property type="entry name" value="zf-C3HC4_2"/>
    <property type="match status" value="1"/>
</dbReference>
<feature type="compositionally biased region" description="Basic and acidic residues" evidence="9">
    <location>
        <begin position="200"/>
        <end position="209"/>
    </location>
</feature>
<dbReference type="SUPFAM" id="SSF57850">
    <property type="entry name" value="RING/U-box"/>
    <property type="match status" value="1"/>
</dbReference>
<keyword evidence="13" id="KW-1185">Reference proteome</keyword>
<keyword evidence="3" id="KW-0227">DNA damage</keyword>
<evidence type="ECO:0008006" key="14">
    <source>
        <dbReference type="Google" id="ProtNLM"/>
    </source>
</evidence>
<dbReference type="PANTHER" id="PTHR13763">
    <property type="entry name" value="BREAST CANCER TYPE 1 SUSCEPTIBILITY PROTEIN BRCA1"/>
    <property type="match status" value="1"/>
</dbReference>
<reference evidence="12 13" key="1">
    <citation type="submission" date="2024-08" db="EMBL/GenBank/DDBJ databases">
        <title>Gnathostoma spinigerum genome.</title>
        <authorList>
            <person name="Gonzalez-Bertolin B."/>
            <person name="Monzon S."/>
            <person name="Zaballos A."/>
            <person name="Jimenez P."/>
            <person name="Dekumyoy P."/>
            <person name="Varona S."/>
            <person name="Cuesta I."/>
            <person name="Sumanam S."/>
            <person name="Adisakwattana P."/>
            <person name="Gasser R.B."/>
            <person name="Hernandez-Gonzalez A."/>
            <person name="Young N.D."/>
            <person name="Perteguer M.J."/>
        </authorList>
    </citation>
    <scope>NUCLEOTIDE SEQUENCE [LARGE SCALE GENOMIC DNA]</scope>
    <source>
        <strain evidence="12">AL3</strain>
        <tissue evidence="12">Liver</tissue>
    </source>
</reference>
<evidence type="ECO:0000313" key="13">
    <source>
        <dbReference type="Proteomes" id="UP001608902"/>
    </source>
</evidence>
<gene>
    <name evidence="12" type="ORF">AB6A40_003897</name>
</gene>
<feature type="region of interest" description="Disordered" evidence="9">
    <location>
        <begin position="610"/>
        <end position="633"/>
    </location>
</feature>